<dbReference type="Proteomes" id="UP000276133">
    <property type="component" value="Unassembled WGS sequence"/>
</dbReference>
<protein>
    <recommendedName>
        <fullName evidence="4">G-protein coupled receptors family 1 profile domain-containing protein</fullName>
    </recommendedName>
</protein>
<dbReference type="SUPFAM" id="SSF81321">
    <property type="entry name" value="Family A G protein-coupled receptor-like"/>
    <property type="match status" value="1"/>
</dbReference>
<evidence type="ECO:0000313" key="2">
    <source>
        <dbReference type="EMBL" id="RNA41799.1"/>
    </source>
</evidence>
<accession>A0A3M7T1J2</accession>
<comment type="caution">
    <text evidence="2">The sequence shown here is derived from an EMBL/GenBank/DDBJ whole genome shotgun (WGS) entry which is preliminary data.</text>
</comment>
<feature type="transmembrane region" description="Helical" evidence="1">
    <location>
        <begin position="184"/>
        <end position="210"/>
    </location>
</feature>
<dbReference type="EMBL" id="REGN01000454">
    <property type="protein sequence ID" value="RNA41799.1"/>
    <property type="molecule type" value="Genomic_DNA"/>
</dbReference>
<name>A0A3M7T1J2_BRAPC</name>
<reference evidence="2 3" key="1">
    <citation type="journal article" date="2018" name="Sci. Rep.">
        <title>Genomic signatures of local adaptation to the degree of environmental predictability in rotifers.</title>
        <authorList>
            <person name="Franch-Gras L."/>
            <person name="Hahn C."/>
            <person name="Garcia-Roger E.M."/>
            <person name="Carmona M.J."/>
            <person name="Serra M."/>
            <person name="Gomez A."/>
        </authorList>
    </citation>
    <scope>NUCLEOTIDE SEQUENCE [LARGE SCALE GENOMIC DNA]</scope>
    <source>
        <strain evidence="2">HYR1</strain>
    </source>
</reference>
<feature type="transmembrane region" description="Helical" evidence="1">
    <location>
        <begin position="250"/>
        <end position="271"/>
    </location>
</feature>
<feature type="transmembrane region" description="Helical" evidence="1">
    <location>
        <begin position="55"/>
        <end position="75"/>
    </location>
</feature>
<keyword evidence="1" id="KW-1133">Transmembrane helix</keyword>
<keyword evidence="1" id="KW-0812">Transmembrane</keyword>
<keyword evidence="3" id="KW-1185">Reference proteome</keyword>
<dbReference type="AlphaFoldDB" id="A0A3M7T1J2"/>
<dbReference type="OrthoDB" id="10515598at2759"/>
<evidence type="ECO:0008006" key="4">
    <source>
        <dbReference type="Google" id="ProtNLM"/>
    </source>
</evidence>
<keyword evidence="1" id="KW-0472">Membrane</keyword>
<proteinExistence type="predicted"/>
<feature type="transmembrane region" description="Helical" evidence="1">
    <location>
        <begin position="291"/>
        <end position="311"/>
    </location>
</feature>
<evidence type="ECO:0000313" key="3">
    <source>
        <dbReference type="Proteomes" id="UP000276133"/>
    </source>
</evidence>
<sequence>MNYSNNSNRSSGNPENVLKAIEIIFSLMGLIGILTSIFNAIIFWNLRQKDQIYKFYLFSSLADSFYMLMISSYVLFSCGNSCENLNAKELYRHVYMIAIDDYLSSCLAIYTILIELFITSQRYSMFTANSVLQSQRPNIVMLLTCAFSLVYYTPVLFLKKIVYLGNNEYNTEYTKFGLSEAGRVIPIVLSTIRLFIASILLLVINIFTLVKFQKYLNKKKLFRFIDLTSKSQTREAKAKINKEHKTRKHVTQMVIFVAFTYSTGTIPYALYYGLSELFKSTNFLVDNVLSVIGRMGLRLMVIFKIVIFYNYNK</sequence>
<gene>
    <name evidence="2" type="ORF">BpHYR1_025161</name>
</gene>
<feature type="transmembrane region" description="Helical" evidence="1">
    <location>
        <begin position="20"/>
        <end position="43"/>
    </location>
</feature>
<organism evidence="2 3">
    <name type="scientific">Brachionus plicatilis</name>
    <name type="common">Marine rotifer</name>
    <name type="synonym">Brachionus muelleri</name>
    <dbReference type="NCBI Taxonomy" id="10195"/>
    <lineage>
        <taxon>Eukaryota</taxon>
        <taxon>Metazoa</taxon>
        <taxon>Spiralia</taxon>
        <taxon>Gnathifera</taxon>
        <taxon>Rotifera</taxon>
        <taxon>Eurotatoria</taxon>
        <taxon>Monogononta</taxon>
        <taxon>Pseudotrocha</taxon>
        <taxon>Ploima</taxon>
        <taxon>Brachionidae</taxon>
        <taxon>Brachionus</taxon>
    </lineage>
</organism>
<feature type="non-terminal residue" evidence="2">
    <location>
        <position position="313"/>
    </location>
</feature>
<feature type="transmembrane region" description="Helical" evidence="1">
    <location>
        <begin position="139"/>
        <end position="164"/>
    </location>
</feature>
<feature type="transmembrane region" description="Helical" evidence="1">
    <location>
        <begin position="95"/>
        <end position="118"/>
    </location>
</feature>
<evidence type="ECO:0000256" key="1">
    <source>
        <dbReference type="SAM" id="Phobius"/>
    </source>
</evidence>
<dbReference type="Gene3D" id="1.20.1070.10">
    <property type="entry name" value="Rhodopsin 7-helix transmembrane proteins"/>
    <property type="match status" value="1"/>
</dbReference>